<dbReference type="EMBL" id="JASBRG010000007">
    <property type="protein sequence ID" value="MDI3320453.1"/>
    <property type="molecule type" value="Genomic_DNA"/>
</dbReference>
<dbReference type="PROSITE" id="PS51257">
    <property type="entry name" value="PROKAR_LIPOPROTEIN"/>
    <property type="match status" value="1"/>
</dbReference>
<name>A0ABT6RD02_9BACT</name>
<accession>A0ABT6RD02</accession>
<dbReference type="SUPFAM" id="SSF51445">
    <property type="entry name" value="(Trans)glycosidases"/>
    <property type="match status" value="1"/>
</dbReference>
<protein>
    <recommendedName>
        <fullName evidence="3 6">Arabinogalactan endo-beta-1,4-galactanase</fullName>
        <ecNumber evidence="3 6">3.2.1.89</ecNumber>
    </recommendedName>
</protein>
<dbReference type="Gene3D" id="3.20.20.80">
    <property type="entry name" value="Glycosidases"/>
    <property type="match status" value="1"/>
</dbReference>
<evidence type="ECO:0000256" key="2">
    <source>
        <dbReference type="ARBA" id="ARBA00010687"/>
    </source>
</evidence>
<comment type="caution">
    <text evidence="7">The sequence shown here is derived from an EMBL/GenBank/DDBJ whole genome shotgun (WGS) entry which is preliminary data.</text>
</comment>
<dbReference type="InterPro" id="IPR011683">
    <property type="entry name" value="Glyco_hydro_53"/>
</dbReference>
<dbReference type="PANTHER" id="PTHR34983:SF1">
    <property type="entry name" value="ARABINOGALACTAN ENDO-BETA-1,4-GALACTANASE A"/>
    <property type="match status" value="1"/>
</dbReference>
<dbReference type="Pfam" id="PF07745">
    <property type="entry name" value="Glyco_hydro_53"/>
    <property type="match status" value="1"/>
</dbReference>
<comment type="catalytic activity">
    <reaction evidence="1 6">
        <text>The enzyme specifically hydrolyzes (1-&gt;4)-beta-D-galactosidic linkages in type I arabinogalactans.</text>
        <dbReference type="EC" id="3.2.1.89"/>
    </reaction>
</comment>
<dbReference type="PANTHER" id="PTHR34983">
    <property type="entry name" value="ARABINOGALACTAN ENDO-BETA-1,4-GALACTANASE A"/>
    <property type="match status" value="1"/>
</dbReference>
<evidence type="ECO:0000256" key="5">
    <source>
        <dbReference type="ARBA" id="ARBA00023295"/>
    </source>
</evidence>
<dbReference type="InterPro" id="IPR017853">
    <property type="entry name" value="GH"/>
</dbReference>
<comment type="similarity">
    <text evidence="2 6">Belongs to the glycosyl hydrolase 53 family.</text>
</comment>
<evidence type="ECO:0000256" key="6">
    <source>
        <dbReference type="RuleBase" id="RU361192"/>
    </source>
</evidence>
<sequence length="339" mass="37073">MNRLFGSLLVLVLMISCKKSNGDGGTPNPPVTTDTLVKGADVSWVTEMEASGRKFYNSAGTQMECMALLKSLGVNTIRLRVWVNPTSSWNNAADVVAKAIRAKNLGLRIMIDFHYSDTWADPGHQTKPAAWASLDFAGLKTALATHTTDVLNQLKTAGVTPEWVQVGNETNDGMLWPDGKASTNMSNFAQLVNAGYDAVKGVFPSAKVIVHISNGYDNSLFRWMFDGLKTNGAKYDVIGMSLYPSTSNWSTYNTQCLTNMNDMVSRYGKEVMVVEVGMPWDSPTVCNSFLSDLIKSVPNKKALGILYWEPEAYNNWNGYTLGAFDNSGKPTVALNAFSN</sequence>
<evidence type="ECO:0000313" key="7">
    <source>
        <dbReference type="EMBL" id="MDI3320453.1"/>
    </source>
</evidence>
<dbReference type="RefSeq" id="WP_282334550.1">
    <property type="nucleotide sequence ID" value="NZ_JASBRG010000007.1"/>
</dbReference>
<organism evidence="7 8">
    <name type="scientific">Pinibacter soli</name>
    <dbReference type="NCBI Taxonomy" id="3044211"/>
    <lineage>
        <taxon>Bacteria</taxon>
        <taxon>Pseudomonadati</taxon>
        <taxon>Bacteroidota</taxon>
        <taxon>Chitinophagia</taxon>
        <taxon>Chitinophagales</taxon>
        <taxon>Chitinophagaceae</taxon>
        <taxon>Pinibacter</taxon>
    </lineage>
</organism>
<evidence type="ECO:0000256" key="4">
    <source>
        <dbReference type="ARBA" id="ARBA00022801"/>
    </source>
</evidence>
<dbReference type="EC" id="3.2.1.89" evidence="3 6"/>
<proteinExistence type="inferred from homology"/>
<keyword evidence="4 6" id="KW-0378">Hydrolase</keyword>
<evidence type="ECO:0000313" key="8">
    <source>
        <dbReference type="Proteomes" id="UP001226434"/>
    </source>
</evidence>
<dbReference type="GO" id="GO:0016787">
    <property type="term" value="F:hydrolase activity"/>
    <property type="evidence" value="ECO:0007669"/>
    <property type="project" value="UniProtKB-KW"/>
</dbReference>
<gene>
    <name evidence="7" type="ORF">QJ048_11750</name>
</gene>
<keyword evidence="5 6" id="KW-0326">Glycosidase</keyword>
<evidence type="ECO:0000256" key="3">
    <source>
        <dbReference type="ARBA" id="ARBA00012556"/>
    </source>
</evidence>
<reference evidence="7 8" key="1">
    <citation type="submission" date="2023-05" db="EMBL/GenBank/DDBJ databases">
        <title>Genome sequence of Pinibacter sp. MAH-24.</title>
        <authorList>
            <person name="Huq M.A."/>
        </authorList>
    </citation>
    <scope>NUCLEOTIDE SEQUENCE [LARGE SCALE GENOMIC DNA]</scope>
    <source>
        <strain evidence="7 8">MAH-24</strain>
    </source>
</reference>
<keyword evidence="8" id="KW-1185">Reference proteome</keyword>
<evidence type="ECO:0000256" key="1">
    <source>
        <dbReference type="ARBA" id="ARBA00001695"/>
    </source>
</evidence>
<dbReference type="Proteomes" id="UP001226434">
    <property type="component" value="Unassembled WGS sequence"/>
</dbReference>